<evidence type="ECO:0000313" key="4">
    <source>
        <dbReference type="Proteomes" id="UP000824089"/>
    </source>
</evidence>
<accession>A0A9D1LAU3</accession>
<protein>
    <submittedName>
        <fullName evidence="3">Gldg family protein</fullName>
    </submittedName>
</protein>
<reference evidence="3" key="1">
    <citation type="submission" date="2020-10" db="EMBL/GenBank/DDBJ databases">
        <authorList>
            <person name="Gilroy R."/>
        </authorList>
    </citation>
    <scope>NUCLEOTIDE SEQUENCE</scope>
    <source>
        <strain evidence="3">CHK195-4489</strain>
    </source>
</reference>
<dbReference type="AlphaFoldDB" id="A0A9D1LAU3"/>
<organism evidence="3 4">
    <name type="scientific">Candidatus Egerieisoma faecipullorum</name>
    <dbReference type="NCBI Taxonomy" id="2840963"/>
    <lineage>
        <taxon>Bacteria</taxon>
        <taxon>Bacillati</taxon>
        <taxon>Bacillota</taxon>
        <taxon>Clostridia</taxon>
        <taxon>Eubacteriales</taxon>
        <taxon>Clostridiaceae</taxon>
        <taxon>Clostridiaceae incertae sedis</taxon>
        <taxon>Candidatus Egerieisoma</taxon>
    </lineage>
</organism>
<keyword evidence="1" id="KW-1133">Transmembrane helix</keyword>
<feature type="transmembrane region" description="Helical" evidence="1">
    <location>
        <begin position="471"/>
        <end position="493"/>
    </location>
</feature>
<comment type="caution">
    <text evidence="3">The sequence shown here is derived from an EMBL/GenBank/DDBJ whole genome shotgun (WGS) entry which is preliminary data.</text>
</comment>
<evidence type="ECO:0000313" key="3">
    <source>
        <dbReference type="EMBL" id="HIU29617.1"/>
    </source>
</evidence>
<evidence type="ECO:0000259" key="2">
    <source>
        <dbReference type="Pfam" id="PF23357"/>
    </source>
</evidence>
<dbReference type="Pfam" id="PF23357">
    <property type="entry name" value="DUF7088"/>
    <property type="match status" value="1"/>
</dbReference>
<dbReference type="InterPro" id="IPR055396">
    <property type="entry name" value="DUF7088"/>
</dbReference>
<feature type="transmembrane region" description="Helical" evidence="1">
    <location>
        <begin position="31"/>
        <end position="51"/>
    </location>
</feature>
<name>A0A9D1LAU3_9CLOT</name>
<dbReference type="EMBL" id="DVMM01000097">
    <property type="protein sequence ID" value="HIU29617.1"/>
    <property type="molecule type" value="Genomic_DNA"/>
</dbReference>
<dbReference type="Proteomes" id="UP000824089">
    <property type="component" value="Unassembled WGS sequence"/>
</dbReference>
<keyword evidence="1" id="KW-0812">Transmembrane</keyword>
<sequence length="498" mass="55119">MLKKNRKENPLDEHTAPKTGSLLKRRVNYGIGYVLLIVATIVVFVVVNVILERLPMSVDLTANEQFSITDETEEILENLNEDVEIIALYDRVKGMADTQRAEVIRILDLYDAYSHVSVSYVSLDSNPNIVNETVGQASAAAYSEGDYIVKSGKRTKRIAANDMFETSTQYISNIIPVTYATGNQTELRVSTAIKYVTLETIPNLYVSTGLQEEDMSYFGKIFEDLDNMNILVKEINLSQVDAIPEDAGAILFLSPKRDLSELEYDMLHQWLSYDGGMAFFAFDSDMTATSLERFNLLLSELYGLSVNNDIVSDEEAYQIAAAAKPSVITASAHSNGPLSVNPLNRTYFSYDSRSINLLSTAGYFESFPLIQTSSTATSTAYGTGAETVGVATLAACGEYYGNGEHSRVVVLGSSLGLTDENIQQYSDTASELLFLYSVDWMLGEDTMESLNIETKQYSTTVLTVDSAKSKWIFAFSVIIYPVAIIAVGLVIWLKRRHL</sequence>
<evidence type="ECO:0000256" key="1">
    <source>
        <dbReference type="SAM" id="Phobius"/>
    </source>
</evidence>
<gene>
    <name evidence="3" type="ORF">IAD50_04900</name>
</gene>
<keyword evidence="1" id="KW-0472">Membrane</keyword>
<reference evidence="3" key="2">
    <citation type="journal article" date="2021" name="PeerJ">
        <title>Extensive microbial diversity within the chicken gut microbiome revealed by metagenomics and culture.</title>
        <authorList>
            <person name="Gilroy R."/>
            <person name="Ravi A."/>
            <person name="Getino M."/>
            <person name="Pursley I."/>
            <person name="Horton D.L."/>
            <person name="Alikhan N.F."/>
            <person name="Baker D."/>
            <person name="Gharbi K."/>
            <person name="Hall N."/>
            <person name="Watson M."/>
            <person name="Adriaenssens E.M."/>
            <person name="Foster-Nyarko E."/>
            <person name="Jarju S."/>
            <person name="Secka A."/>
            <person name="Antonio M."/>
            <person name="Oren A."/>
            <person name="Chaudhuri R.R."/>
            <person name="La Ragione R."/>
            <person name="Hildebrand F."/>
            <person name="Pallen M.J."/>
        </authorList>
    </citation>
    <scope>NUCLEOTIDE SEQUENCE</scope>
    <source>
        <strain evidence="3">CHK195-4489</strain>
    </source>
</reference>
<proteinExistence type="predicted"/>
<feature type="domain" description="DUF7088" evidence="2">
    <location>
        <begin position="63"/>
        <end position="128"/>
    </location>
</feature>